<dbReference type="InterPro" id="IPR023632">
    <property type="entry name" value="ATP_synth_F1_gsu_CS"/>
</dbReference>
<dbReference type="KEGG" id="sgq:SGLAD_v1c00670"/>
<gene>
    <name evidence="10 11" type="primary">atpG</name>
    <name evidence="11" type="ORF">SGLAD_v1c00670</name>
</gene>
<organism evidence="11 12">
    <name type="scientific">Spiroplasma gladiatoris</name>
    <dbReference type="NCBI Taxonomy" id="2143"/>
    <lineage>
        <taxon>Bacteria</taxon>
        <taxon>Bacillati</taxon>
        <taxon>Mycoplasmatota</taxon>
        <taxon>Mollicutes</taxon>
        <taxon>Entomoplasmatales</taxon>
        <taxon>Spiroplasmataceae</taxon>
        <taxon>Spiroplasma</taxon>
    </lineage>
</organism>
<evidence type="ECO:0000256" key="6">
    <source>
        <dbReference type="ARBA" id="ARBA00023065"/>
    </source>
</evidence>
<evidence type="ECO:0000256" key="1">
    <source>
        <dbReference type="ARBA" id="ARBA00003456"/>
    </source>
</evidence>
<proteinExistence type="inferred from homology"/>
<dbReference type="OrthoDB" id="9812769at2"/>
<dbReference type="AlphaFoldDB" id="A0A4P7AHW2"/>
<keyword evidence="12" id="KW-1185">Reference proteome</keyword>
<keyword evidence="8 10" id="KW-0139">CF(1)</keyword>
<dbReference type="NCBIfam" id="TIGR01146">
    <property type="entry name" value="ATPsyn_F1gamma"/>
    <property type="match status" value="1"/>
</dbReference>
<keyword evidence="10" id="KW-1003">Cell membrane</keyword>
<reference evidence="11 12" key="1">
    <citation type="submission" date="2019-03" db="EMBL/GenBank/DDBJ databases">
        <title>Complete genome sequence of Spiroplasma gladiatoris TG-1 (DSM 22552).</title>
        <authorList>
            <person name="Lin Y.-C."/>
            <person name="Chou L."/>
            <person name="Kuo C.-H."/>
        </authorList>
    </citation>
    <scope>NUCLEOTIDE SEQUENCE [LARGE SCALE GENOMIC DNA]</scope>
    <source>
        <strain evidence="11 12">TG-1</strain>
    </source>
</reference>
<dbReference type="RefSeq" id="WP_134297069.1">
    <property type="nucleotide sequence ID" value="NZ_CP038013.1"/>
</dbReference>
<dbReference type="EMBL" id="CP038013">
    <property type="protein sequence ID" value="QBQ07268.1"/>
    <property type="molecule type" value="Genomic_DNA"/>
</dbReference>
<evidence type="ECO:0000256" key="8">
    <source>
        <dbReference type="ARBA" id="ARBA00023196"/>
    </source>
</evidence>
<evidence type="ECO:0000256" key="7">
    <source>
        <dbReference type="ARBA" id="ARBA00023136"/>
    </source>
</evidence>
<dbReference type="HAMAP" id="MF_00815">
    <property type="entry name" value="ATP_synth_gamma_bact"/>
    <property type="match status" value="1"/>
</dbReference>
<evidence type="ECO:0000313" key="12">
    <source>
        <dbReference type="Proteomes" id="UP000294309"/>
    </source>
</evidence>
<evidence type="ECO:0000256" key="4">
    <source>
        <dbReference type="ARBA" id="ARBA00022448"/>
    </source>
</evidence>
<keyword evidence="6 10" id="KW-0406">Ion transport</keyword>
<evidence type="ECO:0000256" key="2">
    <source>
        <dbReference type="ARBA" id="ARBA00004170"/>
    </source>
</evidence>
<evidence type="ECO:0000256" key="9">
    <source>
        <dbReference type="ARBA" id="ARBA00023310"/>
    </source>
</evidence>
<dbReference type="InterPro" id="IPR000131">
    <property type="entry name" value="ATP_synth_F1_gsu"/>
</dbReference>
<keyword evidence="7 10" id="KW-0472">Membrane</keyword>
<sequence length="282" mass="31240">MANLGELKTQIASVKDIGKITGAMELVATAKLKRISKRVGDIHAYMDEIYNVFDYIVSHSEDSIYLKKPDTQINKTLWVVITSNLGLCGGYNANIIKAIKGRIGSNDEVVAIGNKAISYCNSNKLNIRRAITDVDVNYTSDNANFLASDLLSWYSQREIDAINVVYTKFINNVTFEPHIINLFPIIKVEETNETHEDILLEPDAETVLATGVALYLNTIIFGTILESQLSEQASRRTAMEAATKNGKELSESLSIAYNRKRQENITQEISEIVGGANAQSDN</sequence>
<accession>A0A4P7AHW2</accession>
<dbReference type="InterPro" id="IPR035968">
    <property type="entry name" value="ATP_synth_F1_ATPase_gsu"/>
</dbReference>
<keyword evidence="9 10" id="KW-0066">ATP synthesis</keyword>
<dbReference type="GO" id="GO:0045259">
    <property type="term" value="C:proton-transporting ATP synthase complex"/>
    <property type="evidence" value="ECO:0007669"/>
    <property type="project" value="UniProtKB-KW"/>
</dbReference>
<dbReference type="CDD" id="cd12151">
    <property type="entry name" value="F1-ATPase_gamma"/>
    <property type="match status" value="1"/>
</dbReference>
<evidence type="ECO:0000256" key="5">
    <source>
        <dbReference type="ARBA" id="ARBA00022781"/>
    </source>
</evidence>
<dbReference type="PANTHER" id="PTHR11693:SF22">
    <property type="entry name" value="ATP SYNTHASE SUBUNIT GAMMA, MITOCHONDRIAL"/>
    <property type="match status" value="1"/>
</dbReference>
<name>A0A4P7AHW2_9MOLU</name>
<dbReference type="GO" id="GO:0005524">
    <property type="term" value="F:ATP binding"/>
    <property type="evidence" value="ECO:0007669"/>
    <property type="project" value="UniProtKB-UniRule"/>
</dbReference>
<keyword evidence="5 10" id="KW-0375">Hydrogen ion transport</keyword>
<dbReference type="PRINTS" id="PR00126">
    <property type="entry name" value="ATPASEGAMMA"/>
</dbReference>
<dbReference type="PROSITE" id="PS00153">
    <property type="entry name" value="ATPASE_GAMMA"/>
    <property type="match status" value="1"/>
</dbReference>
<dbReference type="Proteomes" id="UP000294309">
    <property type="component" value="Chromosome"/>
</dbReference>
<comment type="subcellular location">
    <subcellularLocation>
        <location evidence="10">Cell membrane</location>
        <topology evidence="10">Peripheral membrane protein</topology>
    </subcellularLocation>
    <subcellularLocation>
        <location evidence="2">Membrane</location>
        <topology evidence="2">Peripheral membrane protein</topology>
    </subcellularLocation>
</comment>
<dbReference type="Gene3D" id="1.10.287.80">
    <property type="entry name" value="ATP synthase, gamma subunit, helix hairpin domain"/>
    <property type="match status" value="1"/>
</dbReference>
<comment type="function">
    <text evidence="1 10">Produces ATP from ADP in the presence of a proton gradient across the membrane. The gamma chain is believed to be important in regulating ATPase activity and the flow of protons through the CF(0) complex.</text>
</comment>
<dbReference type="GO" id="GO:0042777">
    <property type="term" value="P:proton motive force-driven plasma membrane ATP synthesis"/>
    <property type="evidence" value="ECO:0007669"/>
    <property type="project" value="UniProtKB-UniRule"/>
</dbReference>
<evidence type="ECO:0000256" key="10">
    <source>
        <dbReference type="HAMAP-Rule" id="MF_00815"/>
    </source>
</evidence>
<dbReference type="GO" id="GO:0005886">
    <property type="term" value="C:plasma membrane"/>
    <property type="evidence" value="ECO:0007669"/>
    <property type="project" value="UniProtKB-SubCell"/>
</dbReference>
<comment type="similarity">
    <text evidence="3 10">Belongs to the ATPase gamma chain family.</text>
</comment>
<keyword evidence="4 10" id="KW-0813">Transport</keyword>
<dbReference type="Gene3D" id="3.40.1380.10">
    <property type="match status" value="1"/>
</dbReference>
<dbReference type="Pfam" id="PF00231">
    <property type="entry name" value="ATP-synt"/>
    <property type="match status" value="1"/>
</dbReference>
<comment type="subunit">
    <text evidence="10">F-type ATPases have 2 components, CF(1) - the catalytic core - and CF(0) - the membrane proton channel. CF(1) has five subunits: alpha(3), beta(3), gamma(1), delta(1), epsilon(1). CF(0) has three main subunits: a, b and c.</text>
</comment>
<evidence type="ECO:0000313" key="11">
    <source>
        <dbReference type="EMBL" id="QBQ07268.1"/>
    </source>
</evidence>
<dbReference type="GO" id="GO:0046933">
    <property type="term" value="F:proton-transporting ATP synthase activity, rotational mechanism"/>
    <property type="evidence" value="ECO:0007669"/>
    <property type="project" value="UniProtKB-UniRule"/>
</dbReference>
<protein>
    <recommendedName>
        <fullName evidence="10">ATP synthase gamma chain</fullName>
    </recommendedName>
    <alternativeName>
        <fullName evidence="10">ATP synthase F1 sector gamma subunit</fullName>
    </alternativeName>
    <alternativeName>
        <fullName evidence="10">F-ATPase gamma subunit</fullName>
    </alternativeName>
</protein>
<dbReference type="PANTHER" id="PTHR11693">
    <property type="entry name" value="ATP SYNTHASE GAMMA CHAIN"/>
    <property type="match status" value="1"/>
</dbReference>
<evidence type="ECO:0000256" key="3">
    <source>
        <dbReference type="ARBA" id="ARBA00007681"/>
    </source>
</evidence>
<dbReference type="SUPFAM" id="SSF52943">
    <property type="entry name" value="ATP synthase (F1-ATPase), gamma subunit"/>
    <property type="match status" value="1"/>
</dbReference>